<dbReference type="AlphaFoldDB" id="A0A9N9HJD4"/>
<protein>
    <submittedName>
        <fullName evidence="1">9664_t:CDS:1</fullName>
    </submittedName>
</protein>
<sequence length="82" mass="9711">IPWEEERSDYYNEGRKSKRICLDKTEADPRTKGMFFPVELEEMDSTNIKENSKLSTEFYKHLTKYYDKETSKSQSLCTGLSK</sequence>
<feature type="non-terminal residue" evidence="1">
    <location>
        <position position="82"/>
    </location>
</feature>
<dbReference type="Proteomes" id="UP000789375">
    <property type="component" value="Unassembled WGS sequence"/>
</dbReference>
<gene>
    <name evidence="1" type="ORF">FMOSSE_LOCUS13630</name>
</gene>
<evidence type="ECO:0000313" key="2">
    <source>
        <dbReference type="Proteomes" id="UP000789375"/>
    </source>
</evidence>
<evidence type="ECO:0000313" key="1">
    <source>
        <dbReference type="EMBL" id="CAG8696906.1"/>
    </source>
</evidence>
<name>A0A9N9HJD4_FUNMO</name>
<accession>A0A9N9HJD4</accession>
<reference evidence="1" key="1">
    <citation type="submission" date="2021-06" db="EMBL/GenBank/DDBJ databases">
        <authorList>
            <person name="Kallberg Y."/>
            <person name="Tangrot J."/>
            <person name="Rosling A."/>
        </authorList>
    </citation>
    <scope>NUCLEOTIDE SEQUENCE</scope>
    <source>
        <strain evidence="1">87-6 pot B 2015</strain>
    </source>
</reference>
<dbReference type="EMBL" id="CAJVPP010008435">
    <property type="protein sequence ID" value="CAG8696906.1"/>
    <property type="molecule type" value="Genomic_DNA"/>
</dbReference>
<proteinExistence type="predicted"/>
<feature type="non-terminal residue" evidence="1">
    <location>
        <position position="1"/>
    </location>
</feature>
<organism evidence="1 2">
    <name type="scientific">Funneliformis mosseae</name>
    <name type="common">Endomycorrhizal fungus</name>
    <name type="synonym">Glomus mosseae</name>
    <dbReference type="NCBI Taxonomy" id="27381"/>
    <lineage>
        <taxon>Eukaryota</taxon>
        <taxon>Fungi</taxon>
        <taxon>Fungi incertae sedis</taxon>
        <taxon>Mucoromycota</taxon>
        <taxon>Glomeromycotina</taxon>
        <taxon>Glomeromycetes</taxon>
        <taxon>Glomerales</taxon>
        <taxon>Glomeraceae</taxon>
        <taxon>Funneliformis</taxon>
    </lineage>
</organism>
<comment type="caution">
    <text evidence="1">The sequence shown here is derived from an EMBL/GenBank/DDBJ whole genome shotgun (WGS) entry which is preliminary data.</text>
</comment>
<keyword evidence="2" id="KW-1185">Reference proteome</keyword>